<evidence type="ECO:0000313" key="3">
    <source>
        <dbReference type="EMBL" id="STZ14604.1"/>
    </source>
</evidence>
<name>A0A1S9ZWX7_9GAMM</name>
<dbReference type="Proteomes" id="UP000190435">
    <property type="component" value="Unassembled WGS sequence"/>
</dbReference>
<evidence type="ECO:0000313" key="5">
    <source>
        <dbReference type="Proteomes" id="UP000255279"/>
    </source>
</evidence>
<feature type="domain" description="Glycosyl transferase family 25" evidence="1">
    <location>
        <begin position="2"/>
        <end position="173"/>
    </location>
</feature>
<dbReference type="InterPro" id="IPR002654">
    <property type="entry name" value="Glyco_trans_25"/>
</dbReference>
<dbReference type="Pfam" id="PF01755">
    <property type="entry name" value="Glyco_transf_25"/>
    <property type="match status" value="1"/>
</dbReference>
<dbReference type="EC" id="2.-.-.-" evidence="3"/>
<dbReference type="Proteomes" id="UP000255279">
    <property type="component" value="Unassembled WGS sequence"/>
</dbReference>
<keyword evidence="4" id="KW-1185">Reference proteome</keyword>
<dbReference type="CDD" id="cd06532">
    <property type="entry name" value="Glyco_transf_25"/>
    <property type="match status" value="1"/>
</dbReference>
<dbReference type="GO" id="GO:0016740">
    <property type="term" value="F:transferase activity"/>
    <property type="evidence" value="ECO:0007669"/>
    <property type="project" value="UniProtKB-KW"/>
</dbReference>
<accession>A0A1S9ZWX7</accession>
<keyword evidence="3" id="KW-0808">Transferase</keyword>
<evidence type="ECO:0000259" key="1">
    <source>
        <dbReference type="Pfam" id="PF01755"/>
    </source>
</evidence>
<evidence type="ECO:0000313" key="4">
    <source>
        <dbReference type="Proteomes" id="UP000190435"/>
    </source>
</evidence>
<proteinExistence type="predicted"/>
<sequence length="258" mass="29094">MKNYVISLTTAAERRAHIAQEFGKQGVEFEFFDAITPAQNAEVAKHLGVDIDKANLSAGEISCLLSHLCLWQKMIDDDLDYIAIFEDDVYLGENAHQFLSSGDWLPNSAHIIKLETFLTPVLLKNSQPILGRQLSQLHYSHYGAAGYILSRQCIFRLFELLKQQTQITALDDLLCALALREPSLQGGVWQVNPALCIQSNMIATPQSNQVFASSLDSHRQTHHFDKPKRTLGQKIIREIKALFNKTRLKLFGEIVAFK</sequence>
<dbReference type="RefSeq" id="WP_078277235.1">
    <property type="nucleotide sequence ID" value="NZ_CAACXO010000030.1"/>
</dbReference>
<organism evidence="2 4">
    <name type="scientific">Moraxella caviae</name>
    <dbReference type="NCBI Taxonomy" id="34060"/>
    <lineage>
        <taxon>Bacteria</taxon>
        <taxon>Pseudomonadati</taxon>
        <taxon>Pseudomonadota</taxon>
        <taxon>Gammaproteobacteria</taxon>
        <taxon>Moraxellales</taxon>
        <taxon>Moraxellaceae</taxon>
        <taxon>Moraxella</taxon>
    </lineage>
</organism>
<reference evidence="2 4" key="1">
    <citation type="submission" date="2017-02" db="EMBL/GenBank/DDBJ databases">
        <title>Draft genome sequence of Moraxella caviae CCUG 355 type strain.</title>
        <authorList>
            <person name="Engstrom-Jakobsson H."/>
            <person name="Salva-Serra F."/>
            <person name="Thorell K."/>
            <person name="Gonzales-Siles L."/>
            <person name="Karlsson R."/>
            <person name="Boulund F."/>
            <person name="Engstrand L."/>
            <person name="Moore E."/>
        </authorList>
    </citation>
    <scope>NUCLEOTIDE SEQUENCE [LARGE SCALE GENOMIC DNA]</scope>
    <source>
        <strain evidence="2 4">CCUG 355</strain>
    </source>
</reference>
<dbReference type="STRING" id="34060.B0181_09355"/>
<gene>
    <name evidence="3" type="primary">lex1</name>
    <name evidence="2" type="ORF">B0181_09355</name>
    <name evidence="3" type="ORF">NCTC10293_02199</name>
</gene>
<dbReference type="EMBL" id="MUXU01000059">
    <property type="protein sequence ID" value="OOR87897.1"/>
    <property type="molecule type" value="Genomic_DNA"/>
</dbReference>
<evidence type="ECO:0000313" key="2">
    <source>
        <dbReference type="EMBL" id="OOR87897.1"/>
    </source>
</evidence>
<dbReference type="EMBL" id="UGQE01000004">
    <property type="protein sequence ID" value="STZ14604.1"/>
    <property type="molecule type" value="Genomic_DNA"/>
</dbReference>
<dbReference type="AlphaFoldDB" id="A0A1S9ZWX7"/>
<protein>
    <submittedName>
        <fullName evidence="3">Lipooligosaccharide biosynthesis protein lex-1</fullName>
        <ecNumber evidence="3">2.-.-.-</ecNumber>
    </submittedName>
</protein>
<reference evidence="3 5" key="2">
    <citation type="submission" date="2018-06" db="EMBL/GenBank/DDBJ databases">
        <authorList>
            <consortium name="Pathogen Informatics"/>
            <person name="Doyle S."/>
        </authorList>
    </citation>
    <scope>NUCLEOTIDE SEQUENCE [LARGE SCALE GENOMIC DNA]</scope>
    <source>
        <strain evidence="3 5">NCTC10293</strain>
    </source>
</reference>
<dbReference type="OrthoDB" id="9816113at2"/>